<dbReference type="PROSITE" id="PS51257">
    <property type="entry name" value="PROKAR_LIPOPROTEIN"/>
    <property type="match status" value="1"/>
</dbReference>
<protein>
    <recommendedName>
        <fullName evidence="4">PQQ-like domain-containing protein</fullName>
    </recommendedName>
</protein>
<name>A0A7Y9YGI9_9ACTN</name>
<organism evidence="2 3">
    <name type="scientific">Nocardioides marinus</name>
    <dbReference type="NCBI Taxonomy" id="374514"/>
    <lineage>
        <taxon>Bacteria</taxon>
        <taxon>Bacillati</taxon>
        <taxon>Actinomycetota</taxon>
        <taxon>Actinomycetes</taxon>
        <taxon>Propionibacteriales</taxon>
        <taxon>Nocardioidaceae</taxon>
        <taxon>Nocardioides</taxon>
    </lineage>
</organism>
<keyword evidence="3" id="KW-1185">Reference proteome</keyword>
<evidence type="ECO:0008006" key="4">
    <source>
        <dbReference type="Google" id="ProtNLM"/>
    </source>
</evidence>
<evidence type="ECO:0000256" key="1">
    <source>
        <dbReference type="SAM" id="Phobius"/>
    </source>
</evidence>
<dbReference type="RefSeq" id="WP_179532453.1">
    <property type="nucleotide sequence ID" value="NZ_BAAAPP010000019.1"/>
</dbReference>
<sequence length="501" mass="51765">MRWTRAVAWVAVAALWLACGPVVLLAAVAAMVHPRTRGRLRVDRPDRRTTLVGVAGLVLLLGAVWFVPDGRLPVPPGGGAWVTPGYTGRPVSPQPLPGEPDRPGPLGLSVEVDSGWYGAEHCGHLLPDTHERLLALCTSRSGARLKVLDPRTLRPVATASLPDPCADVPPATGTGEEVVVATGDRRLLHVTTTDGADAPAVVTQRAVDLGRALPAGACVVSVAVDPVGRTWFVTRAGEVGVVAAEGEPSVLALGESVSQPLAVDRDGAYVTTAEAVHRVVTRAGAPLETWRSAYETGSGRKPGQRDAGSGSGVTLLEGGLLALTDNANPRMHVVVLRAVDGSQVCRQEVFEDDASATEAALTAVGGTGVVVTNGHGWTGAWRGVLGRRPPGGVARVDVVDGSCATTWTSEEVAPTSGTTLSRATGLLYAWTKRRSWLGVDAWYLTALDARTGRTAFAARGGTGPWAGDAGSSVTIGPGGTAFVGTRAGLVRVVDGTRGLRD</sequence>
<dbReference type="AlphaFoldDB" id="A0A7Y9YGI9"/>
<keyword evidence="1" id="KW-0812">Transmembrane</keyword>
<dbReference type="SUPFAM" id="SSF75011">
    <property type="entry name" value="3-carboxy-cis,cis-mucoante lactonizing enzyme"/>
    <property type="match status" value="1"/>
</dbReference>
<evidence type="ECO:0000313" key="2">
    <source>
        <dbReference type="EMBL" id="NYI11820.1"/>
    </source>
</evidence>
<proteinExistence type="predicted"/>
<keyword evidence="1" id="KW-0472">Membrane</keyword>
<accession>A0A7Y9YGI9</accession>
<dbReference type="EMBL" id="JACBZI010000001">
    <property type="protein sequence ID" value="NYI11820.1"/>
    <property type="molecule type" value="Genomic_DNA"/>
</dbReference>
<gene>
    <name evidence="2" type="ORF">BKA05_003335</name>
</gene>
<keyword evidence="1" id="KW-1133">Transmembrane helix</keyword>
<feature type="transmembrane region" description="Helical" evidence="1">
    <location>
        <begin position="6"/>
        <end position="28"/>
    </location>
</feature>
<feature type="transmembrane region" description="Helical" evidence="1">
    <location>
        <begin position="49"/>
        <end position="67"/>
    </location>
</feature>
<evidence type="ECO:0000313" key="3">
    <source>
        <dbReference type="Proteomes" id="UP000537326"/>
    </source>
</evidence>
<dbReference type="Proteomes" id="UP000537326">
    <property type="component" value="Unassembled WGS sequence"/>
</dbReference>
<comment type="caution">
    <text evidence="2">The sequence shown here is derived from an EMBL/GenBank/DDBJ whole genome shotgun (WGS) entry which is preliminary data.</text>
</comment>
<reference evidence="2 3" key="1">
    <citation type="submission" date="2020-07" db="EMBL/GenBank/DDBJ databases">
        <title>Sequencing the genomes of 1000 actinobacteria strains.</title>
        <authorList>
            <person name="Klenk H.-P."/>
        </authorList>
    </citation>
    <scope>NUCLEOTIDE SEQUENCE [LARGE SCALE GENOMIC DNA]</scope>
    <source>
        <strain evidence="2 3">DSM 18248</strain>
    </source>
</reference>